<feature type="compositionally biased region" description="Basic and acidic residues" evidence="1">
    <location>
        <begin position="84"/>
        <end position="113"/>
    </location>
</feature>
<sequence length="221" mass="25107">MFRQKKTPDLTGSSESEPSTPATHGSTAAPAAPSAGTSPAVASAQTEPSAPQRQRHPQEKKGVRTPTRKEREAARKRPLVTDPDEAKRQRREARAREAEKMREALKTGDERHLPLKHRGPNRRLIRKVVDERFRISELLMFVTLPFLVVSLVFASNLELQRMIGWFFYAYVLVIIVEFIFLTRQVRARQAAAGMTRQPGDVRYIIERAILFRKMRLPAVGV</sequence>
<proteinExistence type="predicted"/>
<evidence type="ECO:0000256" key="2">
    <source>
        <dbReference type="SAM" id="Phobius"/>
    </source>
</evidence>
<reference evidence="3" key="1">
    <citation type="submission" date="2023-07" db="EMBL/GenBank/DDBJ databases">
        <title>Sequencing the genomes of 1000 actinobacteria strains.</title>
        <authorList>
            <person name="Klenk H.-P."/>
        </authorList>
    </citation>
    <scope>NUCLEOTIDE SEQUENCE</scope>
    <source>
        <strain evidence="3">DSM 13988</strain>
    </source>
</reference>
<evidence type="ECO:0000313" key="3">
    <source>
        <dbReference type="EMBL" id="MDR6891082.1"/>
    </source>
</evidence>
<evidence type="ECO:0000313" key="4">
    <source>
        <dbReference type="Proteomes" id="UP001247307"/>
    </source>
</evidence>
<feature type="transmembrane region" description="Helical" evidence="2">
    <location>
        <begin position="163"/>
        <end position="181"/>
    </location>
</feature>
<dbReference type="Proteomes" id="UP001247307">
    <property type="component" value="Unassembled WGS sequence"/>
</dbReference>
<keyword evidence="2" id="KW-0472">Membrane</keyword>
<comment type="caution">
    <text evidence="3">The sequence shown here is derived from an EMBL/GenBank/DDBJ whole genome shotgun (WGS) entry which is preliminary data.</text>
</comment>
<feature type="compositionally biased region" description="Low complexity" evidence="1">
    <location>
        <begin position="18"/>
        <end position="44"/>
    </location>
</feature>
<dbReference type="RefSeq" id="WP_309848462.1">
    <property type="nucleotide sequence ID" value="NZ_BAAAIU010000004.1"/>
</dbReference>
<keyword evidence="2" id="KW-1133">Transmembrane helix</keyword>
<keyword evidence="4" id="KW-1185">Reference proteome</keyword>
<dbReference type="AlphaFoldDB" id="A0AAE4C5H7"/>
<feature type="transmembrane region" description="Helical" evidence="2">
    <location>
        <begin position="138"/>
        <end position="157"/>
    </location>
</feature>
<dbReference type="Pfam" id="PF11241">
    <property type="entry name" value="DUF3043"/>
    <property type="match status" value="1"/>
</dbReference>
<evidence type="ECO:0008006" key="5">
    <source>
        <dbReference type="Google" id="ProtNLM"/>
    </source>
</evidence>
<dbReference type="InterPro" id="IPR021403">
    <property type="entry name" value="DUF3043"/>
</dbReference>
<keyword evidence="2" id="KW-0812">Transmembrane</keyword>
<dbReference type="EMBL" id="JAVDUI010000001">
    <property type="protein sequence ID" value="MDR6891082.1"/>
    <property type="molecule type" value="Genomic_DNA"/>
</dbReference>
<evidence type="ECO:0000256" key="1">
    <source>
        <dbReference type="SAM" id="MobiDB-lite"/>
    </source>
</evidence>
<feature type="region of interest" description="Disordered" evidence="1">
    <location>
        <begin position="1"/>
        <end position="115"/>
    </location>
</feature>
<organism evidence="3 4">
    <name type="scientific">Falsarthrobacter nasiphocae</name>
    <dbReference type="NCBI Taxonomy" id="189863"/>
    <lineage>
        <taxon>Bacteria</taxon>
        <taxon>Bacillati</taxon>
        <taxon>Actinomycetota</taxon>
        <taxon>Actinomycetes</taxon>
        <taxon>Micrococcales</taxon>
        <taxon>Micrococcaceae</taxon>
        <taxon>Falsarthrobacter</taxon>
    </lineage>
</organism>
<name>A0AAE4C5H7_9MICC</name>
<feature type="compositionally biased region" description="Basic and acidic residues" evidence="1">
    <location>
        <begin position="56"/>
        <end position="75"/>
    </location>
</feature>
<accession>A0AAE4C5H7</accession>
<protein>
    <recommendedName>
        <fullName evidence="5">DUF3043 domain-containing protein</fullName>
    </recommendedName>
</protein>
<gene>
    <name evidence="3" type="ORF">J2S35_000022</name>
</gene>